<feature type="region of interest" description="Disordered" evidence="1">
    <location>
        <begin position="56"/>
        <end position="84"/>
    </location>
</feature>
<dbReference type="Gene3D" id="3.50.4.10">
    <property type="entry name" value="Hepatocyte Growth Factor"/>
    <property type="match status" value="1"/>
</dbReference>
<comment type="caution">
    <text evidence="3">The sequence shown here is derived from an EMBL/GenBank/DDBJ whole genome shotgun (WGS) entry which is preliminary data.</text>
</comment>
<proteinExistence type="predicted"/>
<keyword evidence="4" id="KW-1185">Reference proteome</keyword>
<reference evidence="3" key="1">
    <citation type="submission" date="2023-03" db="EMBL/GenBank/DDBJ databases">
        <title>Massive genome expansion in bonnet fungi (Mycena s.s.) driven by repeated elements and novel gene families across ecological guilds.</title>
        <authorList>
            <consortium name="Lawrence Berkeley National Laboratory"/>
            <person name="Harder C.B."/>
            <person name="Miyauchi S."/>
            <person name="Viragh M."/>
            <person name="Kuo A."/>
            <person name="Thoen E."/>
            <person name="Andreopoulos B."/>
            <person name="Lu D."/>
            <person name="Skrede I."/>
            <person name="Drula E."/>
            <person name="Henrissat B."/>
            <person name="Morin E."/>
            <person name="Kohler A."/>
            <person name="Barry K."/>
            <person name="LaButti K."/>
            <person name="Morin E."/>
            <person name="Salamov A."/>
            <person name="Lipzen A."/>
            <person name="Mereny Z."/>
            <person name="Hegedus B."/>
            <person name="Baldrian P."/>
            <person name="Stursova M."/>
            <person name="Weitz H."/>
            <person name="Taylor A."/>
            <person name="Grigoriev I.V."/>
            <person name="Nagy L.G."/>
            <person name="Martin F."/>
            <person name="Kauserud H."/>
        </authorList>
    </citation>
    <scope>NUCLEOTIDE SEQUENCE</scope>
    <source>
        <strain evidence="3">CBHHK200</strain>
    </source>
</reference>
<accession>A0AAD6SZG2</accession>
<dbReference type="EMBL" id="JARJCM010000042">
    <property type="protein sequence ID" value="KAJ7036509.1"/>
    <property type="molecule type" value="Genomic_DNA"/>
</dbReference>
<sequence length="399" mass="41354">MAIRTLLATLCILSCALLVAPSAYIDKKGALARREGYDQGGGYGYHNGGYDTHGGYDHNGGHAANGGHNHPGHGGHQGHHNASDVILGFDDPERFCADYLGFSELYATTQTVTETDSPTITETSSETTDIGTSTFQTTLEGTVKVTITVATTTDPGIATSTETDYTSTSTVYQYTAGPPQQPAGRRRAHAAARKRMQAVVHKRDLPPPLQRFNESEISAACSDIAMPQTTYQTSTTTAEQTATATTTTQIPATTTTTTTTLATTTLFPSDTETDYAATLTATTTAPGTPTTTVCAQSQPVSDIITGTDGGTIGAGTTVTSAEECCQLCFAPLSGCGVWKYAAIDNSCELGTGAVDPSSTAPPTGQCPHYGRYTLVAGVSFVGGQGPCSAGQYPVVVAGR</sequence>
<evidence type="ECO:0000256" key="1">
    <source>
        <dbReference type="SAM" id="MobiDB-lite"/>
    </source>
</evidence>
<evidence type="ECO:0000313" key="3">
    <source>
        <dbReference type="EMBL" id="KAJ7036509.1"/>
    </source>
</evidence>
<feature type="signal peptide" evidence="2">
    <location>
        <begin position="1"/>
        <end position="22"/>
    </location>
</feature>
<gene>
    <name evidence="3" type="ORF">C8F04DRAFT_471788</name>
</gene>
<name>A0AAD6SZG2_9AGAR</name>
<organism evidence="3 4">
    <name type="scientific">Mycena alexandri</name>
    <dbReference type="NCBI Taxonomy" id="1745969"/>
    <lineage>
        <taxon>Eukaryota</taxon>
        <taxon>Fungi</taxon>
        <taxon>Dikarya</taxon>
        <taxon>Basidiomycota</taxon>
        <taxon>Agaricomycotina</taxon>
        <taxon>Agaricomycetes</taxon>
        <taxon>Agaricomycetidae</taxon>
        <taxon>Agaricales</taxon>
        <taxon>Marasmiineae</taxon>
        <taxon>Mycenaceae</taxon>
        <taxon>Mycena</taxon>
    </lineage>
</organism>
<evidence type="ECO:0008006" key="5">
    <source>
        <dbReference type="Google" id="ProtNLM"/>
    </source>
</evidence>
<keyword evidence="2" id="KW-0732">Signal</keyword>
<dbReference type="Proteomes" id="UP001218188">
    <property type="component" value="Unassembled WGS sequence"/>
</dbReference>
<evidence type="ECO:0000313" key="4">
    <source>
        <dbReference type="Proteomes" id="UP001218188"/>
    </source>
</evidence>
<evidence type="ECO:0000256" key="2">
    <source>
        <dbReference type="SAM" id="SignalP"/>
    </source>
</evidence>
<dbReference type="AlphaFoldDB" id="A0AAD6SZG2"/>
<feature type="compositionally biased region" description="Basic residues" evidence="1">
    <location>
        <begin position="70"/>
        <end position="79"/>
    </location>
</feature>
<feature type="chain" id="PRO_5042289621" description="Apple domain-containing protein" evidence="2">
    <location>
        <begin position="23"/>
        <end position="399"/>
    </location>
</feature>
<protein>
    <recommendedName>
        <fullName evidence="5">Apple domain-containing protein</fullName>
    </recommendedName>
</protein>